<feature type="transmembrane region" description="Helical" evidence="1">
    <location>
        <begin position="19"/>
        <end position="47"/>
    </location>
</feature>
<evidence type="ECO:0000256" key="1">
    <source>
        <dbReference type="SAM" id="Phobius"/>
    </source>
</evidence>
<gene>
    <name evidence="2" type="ORF">AM363_07260</name>
</gene>
<sequence>MNSDGVSCLYFPFNHKFNILFLCIYHRLVDFILFFLHFFIVCPYSYVSNIVFMNMFMLA</sequence>
<name>A0AB33H4P5_CITFR</name>
<keyword evidence="1" id="KW-0472">Membrane</keyword>
<dbReference type="AlphaFoldDB" id="A0AB33H4P5"/>
<dbReference type="EMBL" id="CP032184">
    <property type="protein sequence ID" value="AXZ46769.1"/>
    <property type="molecule type" value="Genomic_DNA"/>
</dbReference>
<organism evidence="2 3">
    <name type="scientific">Citrobacter freundii</name>
    <dbReference type="NCBI Taxonomy" id="546"/>
    <lineage>
        <taxon>Bacteria</taxon>
        <taxon>Pseudomonadati</taxon>
        <taxon>Pseudomonadota</taxon>
        <taxon>Gammaproteobacteria</taxon>
        <taxon>Enterobacterales</taxon>
        <taxon>Enterobacteriaceae</taxon>
        <taxon>Citrobacter</taxon>
        <taxon>Citrobacter freundii complex</taxon>
    </lineage>
</organism>
<keyword evidence="1" id="KW-1133">Transmembrane helix</keyword>
<evidence type="ECO:0000313" key="3">
    <source>
        <dbReference type="Proteomes" id="UP000263627"/>
    </source>
</evidence>
<proteinExistence type="predicted"/>
<protein>
    <submittedName>
        <fullName evidence="2">Uncharacterized protein</fullName>
    </submittedName>
</protein>
<dbReference type="Proteomes" id="UP000263627">
    <property type="component" value="Chromosome"/>
</dbReference>
<reference evidence="2 3" key="1">
    <citation type="submission" date="2018-09" db="EMBL/GenBank/DDBJ databases">
        <title>Whole genome sequencing of Citrobacter freundii AR_0116.</title>
        <authorList>
            <person name="Conlan S."/>
            <person name="Thomas P.J."/>
            <person name="Mullikin J."/>
            <person name="Frank K.M."/>
            <person name="Segre J.A."/>
        </authorList>
    </citation>
    <scope>NUCLEOTIDE SEQUENCE [LARGE SCALE GENOMIC DNA]</scope>
    <source>
        <strain evidence="2 3">AR_0116</strain>
    </source>
</reference>
<keyword evidence="1" id="KW-0812">Transmembrane</keyword>
<evidence type="ECO:0000313" key="2">
    <source>
        <dbReference type="EMBL" id="AXZ46769.1"/>
    </source>
</evidence>
<accession>A0AB33H4P5</accession>